<evidence type="ECO:0000256" key="3">
    <source>
        <dbReference type="ARBA" id="ARBA00022448"/>
    </source>
</evidence>
<keyword evidence="9" id="KW-0406">Ion transport</keyword>
<dbReference type="Proteomes" id="UP000279089">
    <property type="component" value="Unassembled WGS sequence"/>
</dbReference>
<evidence type="ECO:0000256" key="1">
    <source>
        <dbReference type="ARBA" id="ARBA00004571"/>
    </source>
</evidence>
<dbReference type="InterPro" id="IPR036942">
    <property type="entry name" value="Beta-barrel_TonB_sf"/>
</dbReference>
<evidence type="ECO:0000256" key="14">
    <source>
        <dbReference type="PROSITE-ProRule" id="PRU01360"/>
    </source>
</evidence>
<dbReference type="PROSITE" id="PS52016">
    <property type="entry name" value="TONB_DEPENDENT_REC_3"/>
    <property type="match status" value="1"/>
</dbReference>
<dbReference type="CDD" id="cd01347">
    <property type="entry name" value="ligand_gated_channel"/>
    <property type="match status" value="1"/>
</dbReference>
<dbReference type="InterPro" id="IPR008969">
    <property type="entry name" value="CarboxyPept-like_regulatory"/>
</dbReference>
<evidence type="ECO:0000256" key="11">
    <source>
        <dbReference type="ARBA" id="ARBA00023136"/>
    </source>
</evidence>
<dbReference type="InterPro" id="IPR000531">
    <property type="entry name" value="Beta-barrel_TonB"/>
</dbReference>
<dbReference type="InterPro" id="IPR037066">
    <property type="entry name" value="Plug_dom_sf"/>
</dbReference>
<dbReference type="PANTHER" id="PTHR32552">
    <property type="entry name" value="FERRICHROME IRON RECEPTOR-RELATED"/>
    <property type="match status" value="1"/>
</dbReference>
<keyword evidence="10 15" id="KW-0798">TonB box</keyword>
<feature type="chain" id="PRO_5018121986" evidence="16">
    <location>
        <begin position="23"/>
        <end position="785"/>
    </location>
</feature>
<keyword evidence="5" id="KW-0410">Iron transport</keyword>
<dbReference type="Pfam" id="PF00593">
    <property type="entry name" value="TonB_dep_Rec_b-barrel"/>
    <property type="match status" value="1"/>
</dbReference>
<evidence type="ECO:0000313" key="19">
    <source>
        <dbReference type="EMBL" id="RPD43307.1"/>
    </source>
</evidence>
<evidence type="ECO:0000256" key="15">
    <source>
        <dbReference type="RuleBase" id="RU003357"/>
    </source>
</evidence>
<dbReference type="GO" id="GO:0038023">
    <property type="term" value="F:signaling receptor activity"/>
    <property type="evidence" value="ECO:0007669"/>
    <property type="project" value="InterPro"/>
</dbReference>
<dbReference type="NCBIfam" id="TIGR01783">
    <property type="entry name" value="TonB-siderophor"/>
    <property type="match status" value="1"/>
</dbReference>
<evidence type="ECO:0000256" key="7">
    <source>
        <dbReference type="ARBA" id="ARBA00022729"/>
    </source>
</evidence>
<keyword evidence="4 14" id="KW-1134">Transmembrane beta strand</keyword>
<dbReference type="GO" id="GO:0015344">
    <property type="term" value="F:siderophore uptake transmembrane transporter activity"/>
    <property type="evidence" value="ECO:0007669"/>
    <property type="project" value="TreeGrafter"/>
</dbReference>
<dbReference type="RefSeq" id="WP_120514575.1">
    <property type="nucleotide sequence ID" value="NZ_QXZY01000001.1"/>
</dbReference>
<keyword evidence="8" id="KW-0408">Iron</keyword>
<evidence type="ECO:0000256" key="13">
    <source>
        <dbReference type="ARBA" id="ARBA00023237"/>
    </source>
</evidence>
<dbReference type="Pfam" id="PF07715">
    <property type="entry name" value="Plug"/>
    <property type="match status" value="1"/>
</dbReference>
<evidence type="ECO:0000256" key="2">
    <source>
        <dbReference type="ARBA" id="ARBA00009810"/>
    </source>
</evidence>
<proteinExistence type="inferred from homology"/>
<comment type="caution">
    <text evidence="19">The sequence shown here is derived from an EMBL/GenBank/DDBJ whole genome shotgun (WGS) entry which is preliminary data.</text>
</comment>
<feature type="signal peptide" evidence="16">
    <location>
        <begin position="1"/>
        <end position="22"/>
    </location>
</feature>
<keyword evidence="13 14" id="KW-0998">Cell outer membrane</keyword>
<evidence type="ECO:0000259" key="17">
    <source>
        <dbReference type="Pfam" id="PF00593"/>
    </source>
</evidence>
<evidence type="ECO:0000256" key="10">
    <source>
        <dbReference type="ARBA" id="ARBA00023077"/>
    </source>
</evidence>
<dbReference type="AlphaFoldDB" id="A0A3N4MMP7"/>
<feature type="domain" description="TonB-dependent receptor plug" evidence="18">
    <location>
        <begin position="143"/>
        <end position="233"/>
    </location>
</feature>
<dbReference type="OrthoDB" id="9775095at2"/>
<dbReference type="Gene3D" id="2.60.40.1120">
    <property type="entry name" value="Carboxypeptidase-like, regulatory domain"/>
    <property type="match status" value="1"/>
</dbReference>
<evidence type="ECO:0000256" key="16">
    <source>
        <dbReference type="SAM" id="SignalP"/>
    </source>
</evidence>
<sequence>MNQLYKILTFLFLALFSTSVVVLGHDDADKTGTVKGKVTTNDNQSAAEVTVLIKGTGKGTTTNRSGEFEFRKLKEGTYILQVSLTGYETIEQAVAVEGDKTSELVLQLKLSHKQLREFVVTTGANKFATKESEYVAKMSLENLENPQVYTVITSELMKEQMVVDYKTALRGASGTTTLAQAGNGRPYTFIRGFITGNFIRNGVGAYQYSGVDPVNIDHIEVIKGPSGTLFGTGMVSYGGLVNRVTKKPMETFRGEITYNTGSYGLNRLSADINTPLTEDKRALLRVNAAFHGQGSFQDMGYEKNYIIAPSFKYKVNDRLTVLADAELYQRNTSSIVNYNIIDGSQLGIKDFSELKLDYKRSYSSNDVDTRLTNYNVFLQANYRISSSWTSQTLFTYNGVDAPEQYFMNPTILDNTRMARSVAMLSDRYHTVQFQQNFNGDFHIGSMRNRLLIGFDAIEYAQDPNYYISTPYDTIDYTQPGGTYISKGNLKNALDTLGMFPGDQKIYNYGVYFNDVINLTDRLIVMLSVRLDAYNDKGYRDLAAGVTYEGYKKMKASPKVGVVYQLVKDKLSLFGNYQNGFNYTGAKNEQGKVFKPEQAYQYEGGIKADIWENRVSASLSYYDILVNDKLRANPNNPTFQVQDATQSSKGVEAEITASPLSNLNLMLGYGYNESEYTKADKDLEGKRPYSTPKHTFSSWLSYRIGQGAVKGFGIGAGANYVSESFFDDANTLILPSYFIVSSTLFYEHPSFRVGLKLDNLTNQQYWGPWGQPQALRSFGASFALKI</sequence>
<dbReference type="GO" id="GO:0009279">
    <property type="term" value="C:cell outer membrane"/>
    <property type="evidence" value="ECO:0007669"/>
    <property type="project" value="UniProtKB-SubCell"/>
</dbReference>
<keyword evidence="6 14" id="KW-0812">Transmembrane</keyword>
<protein>
    <submittedName>
        <fullName evidence="19">TonB-dependent receptor</fullName>
    </submittedName>
</protein>
<evidence type="ECO:0000259" key="18">
    <source>
        <dbReference type="Pfam" id="PF07715"/>
    </source>
</evidence>
<dbReference type="SUPFAM" id="SSF56935">
    <property type="entry name" value="Porins"/>
    <property type="match status" value="1"/>
</dbReference>
<dbReference type="Gene3D" id="2.170.130.10">
    <property type="entry name" value="TonB-dependent receptor, plug domain"/>
    <property type="match status" value="1"/>
</dbReference>
<keyword evidence="20" id="KW-1185">Reference proteome</keyword>
<dbReference type="InterPro" id="IPR039426">
    <property type="entry name" value="TonB-dep_rcpt-like"/>
</dbReference>
<comment type="subcellular location">
    <subcellularLocation>
        <location evidence="1 14">Cell outer membrane</location>
        <topology evidence="1 14">Multi-pass membrane protein</topology>
    </subcellularLocation>
</comment>
<evidence type="ECO:0000313" key="20">
    <source>
        <dbReference type="Proteomes" id="UP000279089"/>
    </source>
</evidence>
<evidence type="ECO:0000256" key="9">
    <source>
        <dbReference type="ARBA" id="ARBA00023065"/>
    </source>
</evidence>
<evidence type="ECO:0000256" key="8">
    <source>
        <dbReference type="ARBA" id="ARBA00023004"/>
    </source>
</evidence>
<name>A0A3N4MMP7_9BACT</name>
<comment type="similarity">
    <text evidence="2 14 15">Belongs to the TonB-dependent receptor family.</text>
</comment>
<reference evidence="20" key="1">
    <citation type="submission" date="2018-11" db="EMBL/GenBank/DDBJ databases">
        <title>Chitinophaga lutea sp.nov., isolate from arsenic contaminated soil.</title>
        <authorList>
            <person name="Zong Y."/>
        </authorList>
    </citation>
    <scope>NUCLEOTIDE SEQUENCE [LARGE SCALE GENOMIC DNA]</scope>
    <source>
        <strain evidence="20">YLT18</strain>
    </source>
</reference>
<dbReference type="EMBL" id="RMBX01000001">
    <property type="protein sequence ID" value="RPD43307.1"/>
    <property type="molecule type" value="Genomic_DNA"/>
</dbReference>
<keyword evidence="11 14" id="KW-0472">Membrane</keyword>
<feature type="domain" description="TonB-dependent receptor-like beta-barrel" evidence="17">
    <location>
        <begin position="354"/>
        <end position="759"/>
    </location>
</feature>
<dbReference type="GO" id="GO:0015891">
    <property type="term" value="P:siderophore transport"/>
    <property type="evidence" value="ECO:0007669"/>
    <property type="project" value="InterPro"/>
</dbReference>
<dbReference type="PANTHER" id="PTHR32552:SF68">
    <property type="entry name" value="FERRICHROME OUTER MEMBRANE TRANSPORTER_PHAGE RECEPTOR"/>
    <property type="match status" value="1"/>
</dbReference>
<keyword evidence="7 16" id="KW-0732">Signal</keyword>
<keyword evidence="3 14" id="KW-0813">Transport</keyword>
<evidence type="ECO:0000256" key="4">
    <source>
        <dbReference type="ARBA" id="ARBA00022452"/>
    </source>
</evidence>
<keyword evidence="12 19" id="KW-0675">Receptor</keyword>
<organism evidence="19 20">
    <name type="scientific">Chitinophaga barathri</name>
    <dbReference type="NCBI Taxonomy" id="1647451"/>
    <lineage>
        <taxon>Bacteria</taxon>
        <taxon>Pseudomonadati</taxon>
        <taxon>Bacteroidota</taxon>
        <taxon>Chitinophagia</taxon>
        <taxon>Chitinophagales</taxon>
        <taxon>Chitinophagaceae</taxon>
        <taxon>Chitinophaga</taxon>
    </lineage>
</organism>
<evidence type="ECO:0000256" key="6">
    <source>
        <dbReference type="ARBA" id="ARBA00022692"/>
    </source>
</evidence>
<dbReference type="InterPro" id="IPR010105">
    <property type="entry name" value="TonB_sidphr_rcpt"/>
</dbReference>
<dbReference type="Pfam" id="PF13715">
    <property type="entry name" value="CarbopepD_reg_2"/>
    <property type="match status" value="1"/>
</dbReference>
<dbReference type="InterPro" id="IPR012910">
    <property type="entry name" value="Plug_dom"/>
</dbReference>
<dbReference type="Gene3D" id="2.40.170.20">
    <property type="entry name" value="TonB-dependent receptor, beta-barrel domain"/>
    <property type="match status" value="1"/>
</dbReference>
<dbReference type="SUPFAM" id="SSF49464">
    <property type="entry name" value="Carboxypeptidase regulatory domain-like"/>
    <property type="match status" value="1"/>
</dbReference>
<accession>A0A3N4MMP7</accession>
<evidence type="ECO:0000256" key="5">
    <source>
        <dbReference type="ARBA" id="ARBA00022496"/>
    </source>
</evidence>
<gene>
    <name evidence="19" type="ORF">EG028_03140</name>
</gene>
<evidence type="ECO:0000256" key="12">
    <source>
        <dbReference type="ARBA" id="ARBA00023170"/>
    </source>
</evidence>